<evidence type="ECO:0000313" key="2">
    <source>
        <dbReference type="EMBL" id="MBK9797961.1"/>
    </source>
</evidence>
<keyword evidence="1" id="KW-0472">Membrane</keyword>
<reference evidence="2" key="1">
    <citation type="submission" date="2020-10" db="EMBL/GenBank/DDBJ databases">
        <title>Connecting structure to function with the recovery of over 1000 high-quality activated sludge metagenome-assembled genomes encoding full-length rRNA genes using long-read sequencing.</title>
        <authorList>
            <person name="Singleton C.M."/>
            <person name="Petriglieri F."/>
            <person name="Kristensen J.M."/>
            <person name="Kirkegaard R.H."/>
            <person name="Michaelsen T.Y."/>
            <person name="Andersen M.H."/>
            <person name="Karst S.M."/>
            <person name="Dueholm M.S."/>
            <person name="Nielsen P.H."/>
            <person name="Albertsen M."/>
        </authorList>
    </citation>
    <scope>NUCLEOTIDE SEQUENCE</scope>
    <source>
        <strain evidence="2">Skiv_18-Q3-R9-52_MAXAC.067</strain>
    </source>
</reference>
<organism evidence="2 3">
    <name type="scientific">Candidatus Geothrix skivensis</name>
    <dbReference type="NCBI Taxonomy" id="2954439"/>
    <lineage>
        <taxon>Bacteria</taxon>
        <taxon>Pseudomonadati</taxon>
        <taxon>Acidobacteriota</taxon>
        <taxon>Holophagae</taxon>
        <taxon>Holophagales</taxon>
        <taxon>Holophagaceae</taxon>
        <taxon>Geothrix</taxon>
    </lineage>
</organism>
<protein>
    <submittedName>
        <fullName evidence="2">Uncharacterized protein</fullName>
    </submittedName>
</protein>
<accession>A0A9D7SJJ7</accession>
<gene>
    <name evidence="2" type="ORF">IPP58_16055</name>
</gene>
<evidence type="ECO:0000256" key="1">
    <source>
        <dbReference type="SAM" id="Phobius"/>
    </source>
</evidence>
<dbReference type="EMBL" id="JADKIO010000013">
    <property type="protein sequence ID" value="MBK9797961.1"/>
    <property type="molecule type" value="Genomic_DNA"/>
</dbReference>
<sequence>MLACSSVIFDPHPWAVLDALEPKAPMNFTGWGTFSWRDLIGKLQRPGDPAWRELQSLWARNPAALPLLDFQSVIWVDRRLRVEPSPLGLCAPRGGGFGAGSPDAGVPPGSGRMGLPGWPWPLGLQAPAGRRPRRRSSLGALGPALLVVALLSVLAPLLAWLGGPGLADRRPLALLEAPPDLLWAALLLALWPSHWGPPGSRAGCWPFSWLPCRARSGGWRRPCPGSGPSQAWGRAATRRMRRLVLMHLWGRWLAARLPLWLTATLCWSGYWGCPAWARTG</sequence>
<keyword evidence="1" id="KW-1133">Transmembrane helix</keyword>
<keyword evidence="1" id="KW-0812">Transmembrane</keyword>
<dbReference type="AlphaFoldDB" id="A0A9D7SJJ7"/>
<proteinExistence type="predicted"/>
<comment type="caution">
    <text evidence="2">The sequence shown here is derived from an EMBL/GenBank/DDBJ whole genome shotgun (WGS) entry which is preliminary data.</text>
</comment>
<evidence type="ECO:0000313" key="3">
    <source>
        <dbReference type="Proteomes" id="UP000886657"/>
    </source>
</evidence>
<name>A0A9D7SJJ7_9BACT</name>
<feature type="transmembrane region" description="Helical" evidence="1">
    <location>
        <begin position="138"/>
        <end position="160"/>
    </location>
</feature>
<dbReference type="Proteomes" id="UP000886657">
    <property type="component" value="Unassembled WGS sequence"/>
</dbReference>